<dbReference type="InterPro" id="IPR000031">
    <property type="entry name" value="PurE_dom"/>
</dbReference>
<proteinExistence type="predicted"/>
<organism evidence="2 3">
    <name type="scientific">Halodesulfovibrio spirochaetisodalis</name>
    <dbReference type="NCBI Taxonomy" id="1560234"/>
    <lineage>
        <taxon>Bacteria</taxon>
        <taxon>Pseudomonadati</taxon>
        <taxon>Thermodesulfobacteriota</taxon>
        <taxon>Desulfovibrionia</taxon>
        <taxon>Desulfovibrionales</taxon>
        <taxon>Desulfovibrionaceae</taxon>
        <taxon>Halodesulfovibrio</taxon>
    </lineage>
</organism>
<dbReference type="NCBIfam" id="NF033503">
    <property type="entry name" value="LarB"/>
    <property type="match status" value="1"/>
</dbReference>
<dbReference type="PANTHER" id="PTHR43064:SF1">
    <property type="entry name" value="SLL1489 PROTEIN"/>
    <property type="match status" value="1"/>
</dbReference>
<evidence type="ECO:0000313" key="3">
    <source>
        <dbReference type="Proteomes" id="UP000091979"/>
    </source>
</evidence>
<dbReference type="PANTHER" id="PTHR43064">
    <property type="entry name" value="PHOSPHORIBOSYLAMINOIMIDAZOLE CARBOXYLASE-RELATED"/>
    <property type="match status" value="1"/>
</dbReference>
<feature type="domain" description="PurE" evidence="1">
    <location>
        <begin position="108"/>
        <end position="240"/>
    </location>
</feature>
<comment type="caution">
    <text evidence="2">The sequence shown here is derived from an EMBL/GenBank/DDBJ whole genome shotgun (WGS) entry which is preliminary data.</text>
</comment>
<dbReference type="EMBL" id="JXMS01000005">
    <property type="protein sequence ID" value="OBQ55198.1"/>
    <property type="molecule type" value="Genomic_DNA"/>
</dbReference>
<dbReference type="AlphaFoldDB" id="A0A1B7XI67"/>
<dbReference type="STRING" id="1560234.SP90_04330"/>
<dbReference type="Proteomes" id="UP000091979">
    <property type="component" value="Unassembled WGS sequence"/>
</dbReference>
<evidence type="ECO:0000259" key="1">
    <source>
        <dbReference type="SMART" id="SM01001"/>
    </source>
</evidence>
<protein>
    <recommendedName>
        <fullName evidence="1">PurE domain-containing protein</fullName>
    </recommendedName>
</protein>
<dbReference type="SUPFAM" id="SSF52255">
    <property type="entry name" value="N5-CAIR mutase (phosphoribosylaminoimidazole carboxylase, PurE)"/>
    <property type="match status" value="1"/>
</dbReference>
<keyword evidence="3" id="KW-1185">Reference proteome</keyword>
<dbReference type="Gene3D" id="3.40.50.1970">
    <property type="match status" value="1"/>
</dbReference>
<name>A0A1B7XI67_9BACT</name>
<reference evidence="2 3" key="1">
    <citation type="submission" date="2015-01" db="EMBL/GenBank/DDBJ databases">
        <title>Desulfovibrio sp. JC271 draft genome sequence.</title>
        <authorList>
            <person name="Shivani Y."/>
            <person name="Subhash Y."/>
            <person name="Sasikala C."/>
            <person name="Ramana C.V."/>
        </authorList>
    </citation>
    <scope>NUCLEOTIDE SEQUENCE [LARGE SCALE GENOMIC DNA]</scope>
    <source>
        <strain evidence="2 3">JC271</strain>
    </source>
</reference>
<dbReference type="PATRIC" id="fig|1560234.3.peg.2813"/>
<dbReference type="GO" id="GO:0006189">
    <property type="term" value="P:'de novo' IMP biosynthetic process"/>
    <property type="evidence" value="ECO:0007669"/>
    <property type="project" value="InterPro"/>
</dbReference>
<accession>A0A1B7XI67</accession>
<dbReference type="OrthoDB" id="9782511at2"/>
<dbReference type="InterPro" id="IPR039476">
    <property type="entry name" value="P2CMN_synthase_LarB"/>
</dbReference>
<dbReference type="SMART" id="SM01001">
    <property type="entry name" value="AIRC"/>
    <property type="match status" value="1"/>
</dbReference>
<gene>
    <name evidence="2" type="ORF">SP90_04330</name>
</gene>
<dbReference type="GO" id="GO:0016787">
    <property type="term" value="F:hydrolase activity"/>
    <property type="evidence" value="ECO:0007669"/>
    <property type="project" value="InterPro"/>
</dbReference>
<evidence type="ECO:0000313" key="2">
    <source>
        <dbReference type="EMBL" id="OBQ55198.1"/>
    </source>
</evidence>
<dbReference type="RefSeq" id="WP_066852967.1">
    <property type="nucleotide sequence ID" value="NZ_JXMS01000005.1"/>
</dbReference>
<sequence>MTTKNKCATAQTAQQSLQQSSCFISNHTQLDIDRTRRTGCPEVIFCEGKTPEQTAVIFEKMIEAHGECLGTRANEQHYLAVKKTFPCVQFDPVSRVLRLEKTNKEQCGCVIVINAGTSDYSIAEEAAQTAEFLGSNVIRHFDCGVAGVHRAFSAAQDFPKASAIVAVAGMDGALPTVVAGLSHAPVIAVPTSIGYGTGLGGVAALMTMLNGCAPGVSVVNIDNGFGAGYQAHIINFMAINR</sequence>
<dbReference type="Pfam" id="PF00731">
    <property type="entry name" value="AIRC"/>
    <property type="match status" value="1"/>
</dbReference>